<dbReference type="RefSeq" id="XP_008916753.1">
    <property type="nucleotide sequence ID" value="XM_008918505.1"/>
</dbReference>
<dbReference type="GeneID" id="20193378"/>
<dbReference type="EMBL" id="KI669779">
    <property type="protein sequence ID" value="ETM97954.1"/>
    <property type="molecule type" value="Genomic_DNA"/>
</dbReference>
<name>W2PD64_PHYN3</name>
<gene>
    <name evidence="1" type="ORF">PPTG_24779</name>
</gene>
<protein>
    <submittedName>
        <fullName evidence="1">Uncharacterized protein</fullName>
    </submittedName>
</protein>
<evidence type="ECO:0000313" key="1">
    <source>
        <dbReference type="EMBL" id="ETM97954.1"/>
    </source>
</evidence>
<evidence type="ECO:0000313" key="2">
    <source>
        <dbReference type="Proteomes" id="UP000018817"/>
    </source>
</evidence>
<dbReference type="OrthoDB" id="154013at2759"/>
<dbReference type="VEuPathDB" id="FungiDB:PPTG_24779"/>
<dbReference type="AlphaFoldDB" id="W2PD64"/>
<proteinExistence type="predicted"/>
<dbReference type="Proteomes" id="UP000018817">
    <property type="component" value="Unassembled WGS sequence"/>
</dbReference>
<sequence length="88" mass="10090">MWKRRKSRRSSPTDDVDDCHDRIEKIDEFVRELEAGNVHTVSDTAATLAEITKERQGEKKLLKMLDGARASHEQQVERLQNQSAVVNS</sequence>
<reference evidence="2" key="1">
    <citation type="submission" date="2011-12" db="EMBL/GenBank/DDBJ databases">
        <authorList>
            <consortium name="The Broad Institute Genome Sequencing Platform"/>
            <person name="Russ C."/>
            <person name="Tyler B."/>
            <person name="Panabieres F."/>
            <person name="Shan W."/>
            <person name="Tripathy S."/>
            <person name="Grunwald N."/>
            <person name="Machado M."/>
            <person name="Young S.K."/>
            <person name="Zeng Q."/>
            <person name="Gargeya S."/>
            <person name="Fitzgerald M."/>
            <person name="Haas B."/>
            <person name="Abouelleil A."/>
            <person name="Alvarado L."/>
            <person name="Arachchi H.M."/>
            <person name="Berlin A."/>
            <person name="Chapman S.B."/>
            <person name="Gearin G."/>
            <person name="Goldberg J."/>
            <person name="Griggs A."/>
            <person name="Gujja S."/>
            <person name="Hansen M."/>
            <person name="Heiman D."/>
            <person name="Howarth C."/>
            <person name="Larimer J."/>
            <person name="Lui A."/>
            <person name="MacDonald P.J.P."/>
            <person name="McCowen C."/>
            <person name="Montmayeur A."/>
            <person name="Murphy C."/>
            <person name="Neiman D."/>
            <person name="Pearson M."/>
            <person name="Priest M."/>
            <person name="Roberts A."/>
            <person name="Saif S."/>
            <person name="Shea T."/>
            <person name="Sisk P."/>
            <person name="Stolte C."/>
            <person name="Sykes S."/>
            <person name="Wortman J."/>
            <person name="Nusbaum C."/>
            <person name="Birren B."/>
        </authorList>
    </citation>
    <scope>NUCLEOTIDE SEQUENCE [LARGE SCALE GENOMIC DNA]</scope>
    <source>
        <strain evidence="2">INRA-310</strain>
    </source>
</reference>
<organism evidence="1 2">
    <name type="scientific">Phytophthora nicotianae (strain INRA-310)</name>
    <name type="common">Phytophthora parasitica</name>
    <dbReference type="NCBI Taxonomy" id="761204"/>
    <lineage>
        <taxon>Eukaryota</taxon>
        <taxon>Sar</taxon>
        <taxon>Stramenopiles</taxon>
        <taxon>Oomycota</taxon>
        <taxon>Peronosporomycetes</taxon>
        <taxon>Peronosporales</taxon>
        <taxon>Peronosporaceae</taxon>
        <taxon>Phytophthora</taxon>
    </lineage>
</organism>
<reference evidence="1 2" key="2">
    <citation type="submission" date="2013-11" db="EMBL/GenBank/DDBJ databases">
        <title>The Genome Sequence of Phytophthora parasitica INRA-310.</title>
        <authorList>
            <consortium name="The Broad Institute Genomics Platform"/>
            <person name="Russ C."/>
            <person name="Tyler B."/>
            <person name="Panabieres F."/>
            <person name="Shan W."/>
            <person name="Tripathy S."/>
            <person name="Grunwald N."/>
            <person name="Machado M."/>
            <person name="Johnson C.S."/>
            <person name="Arredondo F."/>
            <person name="Hong C."/>
            <person name="Coffey M."/>
            <person name="Young S.K."/>
            <person name="Zeng Q."/>
            <person name="Gargeya S."/>
            <person name="Fitzgerald M."/>
            <person name="Abouelleil A."/>
            <person name="Alvarado L."/>
            <person name="Chapman S.B."/>
            <person name="Gainer-Dewar J."/>
            <person name="Goldberg J."/>
            <person name="Griggs A."/>
            <person name="Gujja S."/>
            <person name="Hansen M."/>
            <person name="Howarth C."/>
            <person name="Imamovic A."/>
            <person name="Ireland A."/>
            <person name="Larimer J."/>
            <person name="McCowan C."/>
            <person name="Murphy C."/>
            <person name="Pearson M."/>
            <person name="Poon T.W."/>
            <person name="Priest M."/>
            <person name="Roberts A."/>
            <person name="Saif S."/>
            <person name="Shea T."/>
            <person name="Sykes S."/>
            <person name="Wortman J."/>
            <person name="Nusbaum C."/>
            <person name="Birren B."/>
        </authorList>
    </citation>
    <scope>NUCLEOTIDE SEQUENCE [LARGE SCALE GENOMIC DNA]</scope>
    <source>
        <strain evidence="1 2">INRA-310</strain>
    </source>
</reference>
<dbReference type="OMA" id="VDDCHDR"/>
<accession>W2PD64</accession>